<evidence type="ECO:0000313" key="1">
    <source>
        <dbReference type="EMBL" id="CAF4923605.1"/>
    </source>
</evidence>
<proteinExistence type="predicted"/>
<dbReference type="EMBL" id="CAJOBZ010000061">
    <property type="protein sequence ID" value="CAF4923605.1"/>
    <property type="molecule type" value="Genomic_DNA"/>
</dbReference>
<protein>
    <submittedName>
        <fullName evidence="1">Uncharacterized protein</fullName>
    </submittedName>
</protein>
<dbReference type="Proteomes" id="UP000663880">
    <property type="component" value="Unassembled WGS sequence"/>
</dbReference>
<sequence length="131" mass="14491">MGGLKRNRIFKSKGIKGWGLLTFLGGSIVPQSQREIKREVQVDQNFQGRLTPRLTHTNTRLPLAPTPSQPRVLSPLYMVAIATQHPTSTPTTPGANSQDITPYFVRIGELKGCTPYACVGPFNRSSREIPF</sequence>
<organism evidence="1 2">
    <name type="scientific">Pieris macdunnoughi</name>
    <dbReference type="NCBI Taxonomy" id="345717"/>
    <lineage>
        <taxon>Eukaryota</taxon>
        <taxon>Metazoa</taxon>
        <taxon>Ecdysozoa</taxon>
        <taxon>Arthropoda</taxon>
        <taxon>Hexapoda</taxon>
        <taxon>Insecta</taxon>
        <taxon>Pterygota</taxon>
        <taxon>Neoptera</taxon>
        <taxon>Endopterygota</taxon>
        <taxon>Lepidoptera</taxon>
        <taxon>Glossata</taxon>
        <taxon>Ditrysia</taxon>
        <taxon>Papilionoidea</taxon>
        <taxon>Pieridae</taxon>
        <taxon>Pierinae</taxon>
        <taxon>Pieris</taxon>
    </lineage>
</organism>
<gene>
    <name evidence="1" type="ORF">PMACD_LOCUS13245</name>
</gene>
<name>A0A821WE46_9NEOP</name>
<dbReference type="AlphaFoldDB" id="A0A821WE46"/>
<accession>A0A821WE46</accession>
<comment type="caution">
    <text evidence="1">The sequence shown here is derived from an EMBL/GenBank/DDBJ whole genome shotgun (WGS) entry which is preliminary data.</text>
</comment>
<reference evidence="1" key="1">
    <citation type="submission" date="2021-02" db="EMBL/GenBank/DDBJ databases">
        <authorList>
            <person name="Steward A R."/>
        </authorList>
    </citation>
    <scope>NUCLEOTIDE SEQUENCE</scope>
</reference>
<evidence type="ECO:0000313" key="2">
    <source>
        <dbReference type="Proteomes" id="UP000663880"/>
    </source>
</evidence>
<keyword evidence="2" id="KW-1185">Reference proteome</keyword>